<evidence type="ECO:0000313" key="3">
    <source>
        <dbReference type="EMBL" id="QZD87857.1"/>
    </source>
</evidence>
<protein>
    <submittedName>
        <fullName evidence="3">DsbA family protein</fullName>
    </submittedName>
</protein>
<dbReference type="InterPro" id="IPR036249">
    <property type="entry name" value="Thioredoxin-like_sf"/>
</dbReference>
<evidence type="ECO:0000259" key="2">
    <source>
        <dbReference type="Pfam" id="PF13462"/>
    </source>
</evidence>
<dbReference type="SUPFAM" id="SSF52833">
    <property type="entry name" value="Thioredoxin-like"/>
    <property type="match status" value="1"/>
</dbReference>
<dbReference type="InterPro" id="IPR012336">
    <property type="entry name" value="Thioredoxin-like_fold"/>
</dbReference>
<evidence type="ECO:0000256" key="1">
    <source>
        <dbReference type="SAM" id="SignalP"/>
    </source>
</evidence>
<accession>A0ABX8ZFR0</accession>
<proteinExistence type="predicted"/>
<organism evidence="3 4">
    <name type="scientific">Qipengyuania psychrotolerans</name>
    <dbReference type="NCBI Taxonomy" id="2867238"/>
    <lineage>
        <taxon>Bacteria</taxon>
        <taxon>Pseudomonadati</taxon>
        <taxon>Pseudomonadota</taxon>
        <taxon>Alphaproteobacteria</taxon>
        <taxon>Sphingomonadales</taxon>
        <taxon>Erythrobacteraceae</taxon>
        <taxon>Qipengyuania</taxon>
    </lineage>
</organism>
<dbReference type="Proteomes" id="UP000824280">
    <property type="component" value="Chromosome"/>
</dbReference>
<evidence type="ECO:0000313" key="4">
    <source>
        <dbReference type="Proteomes" id="UP000824280"/>
    </source>
</evidence>
<feature type="domain" description="Thioredoxin-like fold" evidence="2">
    <location>
        <begin position="50"/>
        <end position="237"/>
    </location>
</feature>
<sequence>MDPIEIMKFAKPALLAAATALIAIPATAQERSSAFEKRTGNWNTVVSEKEGGHVIGNPEAEARLVEFMSYTCSHCADFARSGEGAIKLLYVPGGKVSYEIRHLIRDPVDLTAALAAQCGGPEKFFANHTALLTRYPDWMAKARSMTQAQMARWNFGSFSSRAQAIASDLDFYEIMQGRGYSRVDLDACLTNEAKAEAIAAQSNADIKKYGLRGTPTFFMGGKQIDAHDWPTLQPHLDALYR</sequence>
<keyword evidence="4" id="KW-1185">Reference proteome</keyword>
<gene>
    <name evidence="3" type="ORF">K3166_03965</name>
</gene>
<dbReference type="Gene3D" id="3.40.30.10">
    <property type="entry name" value="Glutaredoxin"/>
    <property type="match status" value="1"/>
</dbReference>
<dbReference type="RefSeq" id="WP_221423391.1">
    <property type="nucleotide sequence ID" value="NZ_CP081297.1"/>
</dbReference>
<feature type="chain" id="PRO_5045738030" evidence="1">
    <location>
        <begin position="29"/>
        <end position="241"/>
    </location>
</feature>
<name>A0ABX8ZFR0_9SPHN</name>
<reference evidence="3 4" key="1">
    <citation type="submission" date="2021-08" db="EMBL/GenBank/DDBJ databases">
        <title>Comparative Genomics Analysis of the Genus Qipengyuania Reveals Extensive Genetic Diversity and Metabolic Versatility, Including the Description of Fifteen Novel Species.</title>
        <authorList>
            <person name="Liu Y."/>
        </authorList>
    </citation>
    <scope>NUCLEOTIDE SEQUENCE [LARGE SCALE GENOMIC DNA]</scope>
    <source>
        <strain evidence="3 4">1XM2-8</strain>
    </source>
</reference>
<feature type="signal peptide" evidence="1">
    <location>
        <begin position="1"/>
        <end position="28"/>
    </location>
</feature>
<keyword evidence="1" id="KW-0732">Signal</keyword>
<dbReference type="Pfam" id="PF13462">
    <property type="entry name" value="Thioredoxin_4"/>
    <property type="match status" value="1"/>
</dbReference>
<dbReference type="EMBL" id="CP081297">
    <property type="protein sequence ID" value="QZD87857.1"/>
    <property type="molecule type" value="Genomic_DNA"/>
</dbReference>
<dbReference type="Gene3D" id="1.10.40.110">
    <property type="match status" value="1"/>
</dbReference>